<evidence type="ECO:0000313" key="3">
    <source>
        <dbReference type="Proteomes" id="UP000831536"/>
    </source>
</evidence>
<evidence type="ECO:0000313" key="2">
    <source>
        <dbReference type="EMBL" id="UPW35992.1"/>
    </source>
</evidence>
<dbReference type="Proteomes" id="UP000831536">
    <property type="component" value="Segment"/>
</dbReference>
<name>A0AAE9HI34_9CAUD</name>
<evidence type="ECO:0000313" key="1">
    <source>
        <dbReference type="EMBL" id="UPW35803.1"/>
    </source>
</evidence>
<reference evidence="1" key="1">
    <citation type="journal article" date="2022" name="J. Appl. Microbiol.">
        <title>Bacteriophage-Antibiotic Combinations Against Multidrug-Resistant Pseudomonas aeruginosa.</title>
        <authorList>
            <person name="Holger D."/>
            <person name="Lev K.L."/>
            <person name="Kebriaei R."/>
            <person name="Morrisette T."/>
            <person name="Shah R."/>
            <person name="Alexander J."/>
            <person name="Lehman S.M."/>
            <person name="Rybak M.J."/>
        </authorList>
    </citation>
    <scope>NUCLEOTIDE SEQUENCE</scope>
</reference>
<organism evidence="1 3">
    <name type="scientific">Pseudomonas phage EM</name>
    <dbReference type="NCBI Taxonomy" id="2936914"/>
    <lineage>
        <taxon>Viruses</taxon>
        <taxon>Duplodnaviria</taxon>
        <taxon>Heunggongvirae</taxon>
        <taxon>Uroviricota</taxon>
        <taxon>Caudoviricetes</taxon>
        <taxon>Vandenendeviridae</taxon>
        <taxon>Skurskavirinae</taxon>
        <taxon>Baldwinvirus</taxon>
        <taxon>Baldwinvirus EM</taxon>
    </lineage>
</organism>
<sequence length="29" mass="3131">MTSLCMRKHAIVYPVIAPLSCFLHGTGIA</sequence>
<keyword evidence="3" id="KW-1185">Reference proteome</keyword>
<dbReference type="EMBL" id="ON169972">
    <property type="protein sequence ID" value="UPW35992.1"/>
    <property type="molecule type" value="Genomic_DNA"/>
</dbReference>
<proteinExistence type="predicted"/>
<dbReference type="EMBL" id="ON169972">
    <property type="protein sequence ID" value="UPW35803.1"/>
    <property type="molecule type" value="Genomic_DNA"/>
</dbReference>
<accession>A0AAE9HI34</accession>
<gene>
    <name evidence="1" type="ORF">EM_001</name>
    <name evidence="2" type="ORF">EM_207</name>
</gene>
<protein>
    <submittedName>
        <fullName evidence="1">Uncharacterized protein</fullName>
    </submittedName>
</protein>